<sequence length="245" mass="26322">MTTAPVPAGPAHPAAPYPRSVNGLGTAAAVLLGLTALAFLALFLGSWSDYQLLSDHVNGRVGEEAYWESYRGRIWSSVLPTLLAIPLVIAAGISWMTWLHRARTNAGVLSPHYPFRYSPGFSVVGMIVPFANLWWSRPILEDVCRGSSPHAPADDLVRLVRTWWGIVIASTVVSIVGQPLFPIRTLTYAPDGTLVDGGREALSSFFGVAVLNTVLAIAFAASIAVFATIVRRVSALQTAQLFPAR</sequence>
<organism evidence="3 4">
    <name type="scientific">Pseudonocardia zijingensis</name>
    <dbReference type="NCBI Taxonomy" id="153376"/>
    <lineage>
        <taxon>Bacteria</taxon>
        <taxon>Bacillati</taxon>
        <taxon>Actinomycetota</taxon>
        <taxon>Actinomycetes</taxon>
        <taxon>Pseudonocardiales</taxon>
        <taxon>Pseudonocardiaceae</taxon>
        <taxon>Pseudonocardia</taxon>
    </lineage>
</organism>
<keyword evidence="1" id="KW-1133">Transmembrane helix</keyword>
<evidence type="ECO:0000256" key="1">
    <source>
        <dbReference type="SAM" id="Phobius"/>
    </source>
</evidence>
<evidence type="ECO:0000313" key="3">
    <source>
        <dbReference type="EMBL" id="GAA0906258.1"/>
    </source>
</evidence>
<keyword evidence="4" id="KW-1185">Reference proteome</keyword>
<gene>
    <name evidence="3" type="ORF">GCM10009559_74630</name>
</gene>
<feature type="transmembrane region" description="Helical" evidence="1">
    <location>
        <begin position="78"/>
        <end position="97"/>
    </location>
</feature>
<dbReference type="RefSeq" id="WP_343946566.1">
    <property type="nucleotide sequence ID" value="NZ_BAAAHP010000293.1"/>
</dbReference>
<proteinExistence type="predicted"/>
<protein>
    <recommendedName>
        <fullName evidence="2">DUF4328 domain-containing protein</fullName>
    </recommendedName>
</protein>
<feature type="transmembrane region" description="Helical" evidence="1">
    <location>
        <begin position="201"/>
        <end position="230"/>
    </location>
</feature>
<feature type="domain" description="DUF4328" evidence="2">
    <location>
        <begin position="75"/>
        <end position="234"/>
    </location>
</feature>
<name>A0ABN1NG83_9PSEU</name>
<evidence type="ECO:0000313" key="4">
    <source>
        <dbReference type="Proteomes" id="UP001499967"/>
    </source>
</evidence>
<keyword evidence="1" id="KW-0812">Transmembrane</keyword>
<evidence type="ECO:0000259" key="2">
    <source>
        <dbReference type="Pfam" id="PF14219"/>
    </source>
</evidence>
<accession>A0ABN1NG83</accession>
<dbReference type="Proteomes" id="UP001499967">
    <property type="component" value="Unassembled WGS sequence"/>
</dbReference>
<reference evidence="3 4" key="1">
    <citation type="journal article" date="2019" name="Int. J. Syst. Evol. Microbiol.">
        <title>The Global Catalogue of Microorganisms (GCM) 10K type strain sequencing project: providing services to taxonomists for standard genome sequencing and annotation.</title>
        <authorList>
            <consortium name="The Broad Institute Genomics Platform"/>
            <consortium name="The Broad Institute Genome Sequencing Center for Infectious Disease"/>
            <person name="Wu L."/>
            <person name="Ma J."/>
        </authorList>
    </citation>
    <scope>NUCLEOTIDE SEQUENCE [LARGE SCALE GENOMIC DNA]</scope>
    <source>
        <strain evidence="3 4">JCM 11117</strain>
    </source>
</reference>
<feature type="transmembrane region" description="Helical" evidence="1">
    <location>
        <begin position="117"/>
        <end position="135"/>
    </location>
</feature>
<feature type="transmembrane region" description="Helical" evidence="1">
    <location>
        <begin position="23"/>
        <end position="44"/>
    </location>
</feature>
<dbReference type="Pfam" id="PF14219">
    <property type="entry name" value="DUF4328"/>
    <property type="match status" value="1"/>
</dbReference>
<feature type="transmembrane region" description="Helical" evidence="1">
    <location>
        <begin position="163"/>
        <end position="181"/>
    </location>
</feature>
<comment type="caution">
    <text evidence="3">The sequence shown here is derived from an EMBL/GenBank/DDBJ whole genome shotgun (WGS) entry which is preliminary data.</text>
</comment>
<keyword evidence="1" id="KW-0472">Membrane</keyword>
<dbReference type="EMBL" id="BAAAHP010000293">
    <property type="protein sequence ID" value="GAA0906258.1"/>
    <property type="molecule type" value="Genomic_DNA"/>
</dbReference>
<dbReference type="InterPro" id="IPR025565">
    <property type="entry name" value="DUF4328"/>
</dbReference>